<gene>
    <name evidence="1" type="ORF">FWK35_00023976</name>
</gene>
<comment type="caution">
    <text evidence="1">The sequence shown here is derived from an EMBL/GenBank/DDBJ whole genome shotgun (WGS) entry which is preliminary data.</text>
</comment>
<proteinExistence type="predicted"/>
<accession>A0A6G0YBE6</accession>
<sequence length="68" mass="8126">MRRPFMTNDILSPIYDGLLWCNRSIIESFRSDFCIYRVTRKHKNDLLDIIIIIIVKTNEFSEGKFSLQ</sequence>
<keyword evidence="2" id="KW-1185">Reference proteome</keyword>
<reference evidence="1 2" key="1">
    <citation type="submission" date="2019-08" db="EMBL/GenBank/DDBJ databases">
        <title>Whole genome of Aphis craccivora.</title>
        <authorList>
            <person name="Voronova N.V."/>
            <person name="Shulinski R.S."/>
            <person name="Bandarenka Y.V."/>
            <person name="Zhorov D.G."/>
            <person name="Warner D."/>
        </authorList>
    </citation>
    <scope>NUCLEOTIDE SEQUENCE [LARGE SCALE GENOMIC DNA]</scope>
    <source>
        <strain evidence="1">180601</strain>
        <tissue evidence="1">Whole Body</tissue>
    </source>
</reference>
<organism evidence="1 2">
    <name type="scientific">Aphis craccivora</name>
    <name type="common">Cowpea aphid</name>
    <dbReference type="NCBI Taxonomy" id="307492"/>
    <lineage>
        <taxon>Eukaryota</taxon>
        <taxon>Metazoa</taxon>
        <taxon>Ecdysozoa</taxon>
        <taxon>Arthropoda</taxon>
        <taxon>Hexapoda</taxon>
        <taxon>Insecta</taxon>
        <taxon>Pterygota</taxon>
        <taxon>Neoptera</taxon>
        <taxon>Paraneoptera</taxon>
        <taxon>Hemiptera</taxon>
        <taxon>Sternorrhyncha</taxon>
        <taxon>Aphidomorpha</taxon>
        <taxon>Aphidoidea</taxon>
        <taxon>Aphididae</taxon>
        <taxon>Aphidini</taxon>
        <taxon>Aphis</taxon>
        <taxon>Aphis</taxon>
    </lineage>
</organism>
<evidence type="ECO:0000313" key="2">
    <source>
        <dbReference type="Proteomes" id="UP000478052"/>
    </source>
</evidence>
<dbReference type="AlphaFoldDB" id="A0A6G0YBE6"/>
<dbReference type="EMBL" id="VUJU01005031">
    <property type="protein sequence ID" value="KAF0752497.1"/>
    <property type="molecule type" value="Genomic_DNA"/>
</dbReference>
<protein>
    <submittedName>
        <fullName evidence="1">Uncharacterized protein</fullName>
    </submittedName>
</protein>
<evidence type="ECO:0000313" key="1">
    <source>
        <dbReference type="EMBL" id="KAF0752497.1"/>
    </source>
</evidence>
<dbReference type="Proteomes" id="UP000478052">
    <property type="component" value="Unassembled WGS sequence"/>
</dbReference>
<name>A0A6G0YBE6_APHCR</name>
<feature type="non-terminal residue" evidence="1">
    <location>
        <position position="68"/>
    </location>
</feature>